<dbReference type="Proteomes" id="UP000050920">
    <property type="component" value="Unassembled WGS sequence"/>
</dbReference>
<dbReference type="PANTHER" id="PTHR30294">
    <property type="entry name" value="MEMBRANE COMPONENT OF ABC TRANSPORTER YHHJ-RELATED"/>
    <property type="match status" value="1"/>
</dbReference>
<evidence type="ECO:0000313" key="9">
    <source>
        <dbReference type="Proteomes" id="UP000050920"/>
    </source>
</evidence>
<evidence type="ECO:0000256" key="4">
    <source>
        <dbReference type="ARBA" id="ARBA00022989"/>
    </source>
</evidence>
<feature type="transmembrane region" description="Helical" evidence="6">
    <location>
        <begin position="21"/>
        <end position="44"/>
    </location>
</feature>
<accession>A0A0R2NY82</accession>
<evidence type="ECO:0000313" key="8">
    <source>
        <dbReference type="EMBL" id="KRO28621.1"/>
    </source>
</evidence>
<feature type="transmembrane region" description="Helical" evidence="6">
    <location>
        <begin position="364"/>
        <end position="382"/>
    </location>
</feature>
<keyword evidence="9" id="KW-1185">Reference proteome</keyword>
<evidence type="ECO:0000256" key="6">
    <source>
        <dbReference type="SAM" id="Phobius"/>
    </source>
</evidence>
<keyword evidence="2" id="KW-1003">Cell membrane</keyword>
<dbReference type="Pfam" id="PF12698">
    <property type="entry name" value="ABC2_membrane_3"/>
    <property type="match status" value="1"/>
</dbReference>
<sequence length="409" mass="45175">MSTLNKTWIVTSETYIRQTKSWSFLMLVLMPFIVFGFSFGMGYLSASQESSNDIAVVSASAPLRQAFIKDSGVSTTKKYATKAAAQKATDHGDITGYLVLNTTKQQQVQATFKGPDSLSSANRAKVQQFLQTVQTQLNIKRAKITTTQQQQLALQPKLTQTVQKKTSTDKSVKFISFYIIAFFVYLILSTYTGIMAQEIAAEKGTKIMEVILSSTTARKYFNGKIYGVLLMILTQALIYFLGGVAGLAFVKNSSAMHAFWQQWSSLIEPVLHNIMSINLLFALAAVLLYTIFAAFCGALVTRVEDASKASQPVIYLNLLALTLGLILRTSPTNIGVTILSYVPFFSSYFMPLRLINHVASFPEAVTSLVILIITIIASMLYIGKIYGGLMLQTDELGFWGNLKRGLHLK</sequence>
<feature type="domain" description="ABC-2 type transporter transmembrane" evidence="7">
    <location>
        <begin position="22"/>
        <end position="379"/>
    </location>
</feature>
<dbReference type="PANTHER" id="PTHR30294:SF29">
    <property type="entry name" value="MULTIDRUG ABC TRANSPORTER PERMEASE YBHS-RELATED"/>
    <property type="match status" value="1"/>
</dbReference>
<dbReference type="GO" id="GO:0005886">
    <property type="term" value="C:plasma membrane"/>
    <property type="evidence" value="ECO:0007669"/>
    <property type="project" value="UniProtKB-SubCell"/>
</dbReference>
<evidence type="ECO:0000256" key="3">
    <source>
        <dbReference type="ARBA" id="ARBA00022692"/>
    </source>
</evidence>
<evidence type="ECO:0000256" key="1">
    <source>
        <dbReference type="ARBA" id="ARBA00004651"/>
    </source>
</evidence>
<feature type="transmembrane region" description="Helical" evidence="6">
    <location>
        <begin position="313"/>
        <end position="344"/>
    </location>
</feature>
<keyword evidence="5 6" id="KW-0472">Membrane</keyword>
<dbReference type="AlphaFoldDB" id="A0A0R2NY82"/>
<evidence type="ECO:0000256" key="2">
    <source>
        <dbReference type="ARBA" id="ARBA00022475"/>
    </source>
</evidence>
<name>A0A0R2NY82_9LACO</name>
<reference evidence="8 9" key="1">
    <citation type="journal article" date="2015" name="Genome Announc.">
        <title>Expanding the biotechnology potential of lactobacilli through comparative genomics of 213 strains and associated genera.</title>
        <authorList>
            <person name="Sun Z."/>
            <person name="Harris H.M."/>
            <person name="McCann A."/>
            <person name="Guo C."/>
            <person name="Argimon S."/>
            <person name="Zhang W."/>
            <person name="Yang X."/>
            <person name="Jeffery I.B."/>
            <person name="Cooney J.C."/>
            <person name="Kagawa T.F."/>
            <person name="Liu W."/>
            <person name="Song Y."/>
            <person name="Salvetti E."/>
            <person name="Wrobel A."/>
            <person name="Rasinkangas P."/>
            <person name="Parkhill J."/>
            <person name="Rea M.C."/>
            <person name="O'Sullivan O."/>
            <person name="Ritari J."/>
            <person name="Douillard F.P."/>
            <person name="Paul Ross R."/>
            <person name="Yang R."/>
            <person name="Briner A.E."/>
            <person name="Felis G.E."/>
            <person name="de Vos W.M."/>
            <person name="Barrangou R."/>
            <person name="Klaenhammer T.R."/>
            <person name="Caufield P.W."/>
            <person name="Cui Y."/>
            <person name="Zhang H."/>
            <person name="O'Toole P.W."/>
        </authorList>
    </citation>
    <scope>NUCLEOTIDE SEQUENCE [LARGE SCALE GENOMIC DNA]</scope>
    <source>
        <strain evidence="8 9">DSM 21115</strain>
    </source>
</reference>
<evidence type="ECO:0000256" key="5">
    <source>
        <dbReference type="ARBA" id="ARBA00023136"/>
    </source>
</evidence>
<dbReference type="EMBL" id="AYGX02000036">
    <property type="protein sequence ID" value="KRO28621.1"/>
    <property type="molecule type" value="Genomic_DNA"/>
</dbReference>
<gene>
    <name evidence="8" type="ORF">DY78_GL002211</name>
</gene>
<dbReference type="InterPro" id="IPR051449">
    <property type="entry name" value="ABC-2_transporter_component"/>
</dbReference>
<comment type="caution">
    <text evidence="8">The sequence shown here is derived from an EMBL/GenBank/DDBJ whole genome shotgun (WGS) entry which is preliminary data.</text>
</comment>
<organism evidence="8 9">
    <name type="scientific">Lactiplantibacillus fabifermentans DSM 21115</name>
    <dbReference type="NCBI Taxonomy" id="1413187"/>
    <lineage>
        <taxon>Bacteria</taxon>
        <taxon>Bacillati</taxon>
        <taxon>Bacillota</taxon>
        <taxon>Bacilli</taxon>
        <taxon>Lactobacillales</taxon>
        <taxon>Lactobacillaceae</taxon>
        <taxon>Lactiplantibacillus</taxon>
    </lineage>
</organism>
<dbReference type="GO" id="GO:0140359">
    <property type="term" value="F:ABC-type transporter activity"/>
    <property type="evidence" value="ECO:0007669"/>
    <property type="project" value="InterPro"/>
</dbReference>
<feature type="transmembrane region" description="Helical" evidence="6">
    <location>
        <begin position="175"/>
        <end position="196"/>
    </location>
</feature>
<feature type="transmembrane region" description="Helical" evidence="6">
    <location>
        <begin position="270"/>
        <end position="301"/>
    </location>
</feature>
<protein>
    <submittedName>
        <fullName evidence="8">ABC transporter permease</fullName>
    </submittedName>
</protein>
<dbReference type="InterPro" id="IPR013525">
    <property type="entry name" value="ABC2_TM"/>
</dbReference>
<keyword evidence="3 6" id="KW-0812">Transmembrane</keyword>
<proteinExistence type="predicted"/>
<evidence type="ECO:0000259" key="7">
    <source>
        <dbReference type="Pfam" id="PF12698"/>
    </source>
</evidence>
<feature type="transmembrane region" description="Helical" evidence="6">
    <location>
        <begin position="228"/>
        <end position="250"/>
    </location>
</feature>
<comment type="subcellular location">
    <subcellularLocation>
        <location evidence="1">Cell membrane</location>
        <topology evidence="1">Multi-pass membrane protein</topology>
    </subcellularLocation>
</comment>
<keyword evidence="4 6" id="KW-1133">Transmembrane helix</keyword>